<feature type="signal peptide" evidence="2">
    <location>
        <begin position="1"/>
        <end position="20"/>
    </location>
</feature>
<reference evidence="3" key="1">
    <citation type="submission" date="2020-07" db="EMBL/GenBank/DDBJ databases">
        <title>Draft Genome Sequence of a Deep-Sea Yeast, Naganishia (Cryptococcus) liquefaciens strain N6.</title>
        <authorList>
            <person name="Han Y.W."/>
            <person name="Kajitani R."/>
            <person name="Morimoto H."/>
            <person name="Parhat M."/>
            <person name="Tsubouchi H."/>
            <person name="Bakenova O."/>
            <person name="Ogata M."/>
            <person name="Argunhan B."/>
            <person name="Aoki R."/>
            <person name="Kajiwara S."/>
            <person name="Itoh T."/>
            <person name="Iwasaki H."/>
        </authorList>
    </citation>
    <scope>NUCLEOTIDE SEQUENCE</scope>
    <source>
        <strain evidence="3">N6</strain>
    </source>
</reference>
<name>A0A8H3YEM3_9TREE</name>
<gene>
    <name evidence="3" type="ORF">NliqN6_1794</name>
</gene>
<accession>A0A8H3YEM3</accession>
<comment type="caution">
    <text evidence="3">The sequence shown here is derived from an EMBL/GenBank/DDBJ whole genome shotgun (WGS) entry which is preliminary data.</text>
</comment>
<evidence type="ECO:0000313" key="4">
    <source>
        <dbReference type="Proteomes" id="UP000620104"/>
    </source>
</evidence>
<feature type="chain" id="PRO_5034833834" evidence="2">
    <location>
        <begin position="21"/>
        <end position="156"/>
    </location>
</feature>
<evidence type="ECO:0000313" key="3">
    <source>
        <dbReference type="EMBL" id="GHJ85392.1"/>
    </source>
</evidence>
<keyword evidence="2" id="KW-0732">Signal</keyword>
<keyword evidence="4" id="KW-1185">Reference proteome</keyword>
<organism evidence="3 4">
    <name type="scientific">Naganishia liquefaciens</name>
    <dbReference type="NCBI Taxonomy" id="104408"/>
    <lineage>
        <taxon>Eukaryota</taxon>
        <taxon>Fungi</taxon>
        <taxon>Dikarya</taxon>
        <taxon>Basidiomycota</taxon>
        <taxon>Agaricomycotina</taxon>
        <taxon>Tremellomycetes</taxon>
        <taxon>Filobasidiales</taxon>
        <taxon>Filobasidiaceae</taxon>
        <taxon>Naganishia</taxon>
    </lineage>
</organism>
<sequence>MISVFSLAAWLLAFSSAALAQLYTTTLPWIDGDTVVVSQSTNALGATVIIQTLAVVGQPTTSDTSTSTSWYWYTTDGVEYSTYFSPTFTTISSATPAPSGTIQDYSEYLSSVNAGASSAYANLSSGAIARDDNLGATIAAWVLSVGAIGFGALAIF</sequence>
<proteinExistence type="predicted"/>
<protein>
    <submittedName>
        <fullName evidence="3">Uncharacterized protein</fullName>
    </submittedName>
</protein>
<dbReference type="OrthoDB" id="2593474at2759"/>
<dbReference type="AlphaFoldDB" id="A0A8H3YEM3"/>
<dbReference type="Proteomes" id="UP000620104">
    <property type="component" value="Unassembled WGS sequence"/>
</dbReference>
<keyword evidence="1" id="KW-0812">Transmembrane</keyword>
<keyword evidence="1" id="KW-0472">Membrane</keyword>
<evidence type="ECO:0000256" key="2">
    <source>
        <dbReference type="SAM" id="SignalP"/>
    </source>
</evidence>
<evidence type="ECO:0000256" key="1">
    <source>
        <dbReference type="SAM" id="Phobius"/>
    </source>
</evidence>
<keyword evidence="1" id="KW-1133">Transmembrane helix</keyword>
<feature type="transmembrane region" description="Helical" evidence="1">
    <location>
        <begin position="134"/>
        <end position="155"/>
    </location>
</feature>
<dbReference type="EMBL" id="BLZA01000011">
    <property type="protein sequence ID" value="GHJ85392.1"/>
    <property type="molecule type" value="Genomic_DNA"/>
</dbReference>